<protein>
    <submittedName>
        <fullName evidence="1">Uncharacterized protein</fullName>
    </submittedName>
</protein>
<gene>
    <name evidence="1" type="ORF">WMG39_23835</name>
</gene>
<keyword evidence="2" id="KW-1185">Reference proteome</keyword>
<evidence type="ECO:0000313" key="2">
    <source>
        <dbReference type="Proteomes" id="UP001384579"/>
    </source>
</evidence>
<dbReference type="EMBL" id="JBBLXS010000451">
    <property type="protein sequence ID" value="MEK0187846.1"/>
    <property type="molecule type" value="Genomic_DNA"/>
</dbReference>
<reference evidence="1 2" key="1">
    <citation type="journal article" date="2020" name="Harmful Algae">
        <title>Molecular and morphological characterization of a novel dihydroanatoxin-a producing Microcoleus species (cyanobacteria) from the Russian River, California, USA.</title>
        <authorList>
            <person name="Conklin K.Y."/>
            <person name="Stancheva R."/>
            <person name="Otten T.G."/>
            <person name="Fadness R."/>
            <person name="Boyer G.L."/>
            <person name="Read B."/>
            <person name="Zhang X."/>
            <person name="Sheath R.G."/>
        </authorList>
    </citation>
    <scope>NUCLEOTIDE SEQUENCE [LARGE SCALE GENOMIC DNA]</scope>
    <source>
        <strain evidence="1 2">PTRS2</strain>
    </source>
</reference>
<accession>A0ABU8YUG6</accession>
<organism evidence="1 2">
    <name type="scientific">Microcoleus anatoxicus PTRS2</name>
    <dbReference type="NCBI Taxonomy" id="2705321"/>
    <lineage>
        <taxon>Bacteria</taxon>
        <taxon>Bacillati</taxon>
        <taxon>Cyanobacteriota</taxon>
        <taxon>Cyanophyceae</taxon>
        <taxon>Oscillatoriophycideae</taxon>
        <taxon>Oscillatoriales</taxon>
        <taxon>Microcoleaceae</taxon>
        <taxon>Microcoleus</taxon>
        <taxon>Microcoleus anatoxicus</taxon>
    </lineage>
</organism>
<comment type="caution">
    <text evidence="1">The sequence shown here is derived from an EMBL/GenBank/DDBJ whole genome shotgun (WGS) entry which is preliminary data.</text>
</comment>
<evidence type="ECO:0000313" key="1">
    <source>
        <dbReference type="EMBL" id="MEK0187846.1"/>
    </source>
</evidence>
<name>A0ABU8YUG6_9CYAN</name>
<dbReference type="RefSeq" id="WP_340523014.1">
    <property type="nucleotide sequence ID" value="NZ_JBBLXS010000451.1"/>
</dbReference>
<sequence length="61" mass="6845">MKIKAYNEKIASLESLDRVNTTRLDLRRANKLNYSGIQTFGVLGSLCSRNSDDKLSRGVNL</sequence>
<dbReference type="Proteomes" id="UP001384579">
    <property type="component" value="Unassembled WGS sequence"/>
</dbReference>
<proteinExistence type="predicted"/>